<organism evidence="1 2">
    <name type="scientific">Clavibacter tessellarius</name>
    <dbReference type="NCBI Taxonomy" id="31965"/>
    <lineage>
        <taxon>Bacteria</taxon>
        <taxon>Bacillati</taxon>
        <taxon>Actinomycetota</taxon>
        <taxon>Actinomycetes</taxon>
        <taxon>Micrococcales</taxon>
        <taxon>Microbacteriaceae</taxon>
        <taxon>Clavibacter</taxon>
    </lineage>
</organism>
<dbReference type="RefSeq" id="WP_094130855.1">
    <property type="nucleotide sequence ID" value="NZ_CP040788.1"/>
</dbReference>
<accession>A0A225CQX9</accession>
<dbReference type="AlphaFoldDB" id="A0A225CQX9"/>
<dbReference type="Pfam" id="PF14518">
    <property type="entry name" value="Haem_oxygenas_2"/>
    <property type="match status" value="1"/>
</dbReference>
<reference evidence="1" key="1">
    <citation type="submission" date="2017-08" db="EMBL/GenBank/DDBJ databases">
        <title>Genomes of multiple Clavibacter strains from different subspecies.</title>
        <authorList>
            <person name="Yuan X.-K."/>
            <person name="Li X.-S."/>
            <person name="Nie J."/>
            <person name="De Boer S.H."/>
        </authorList>
    </citation>
    <scope>NUCLEOTIDE SEQUENCE [LARGE SCALE GENOMIC DNA]</scope>
    <source>
        <strain evidence="1">ATCC 33566</strain>
    </source>
</reference>
<dbReference type="EMBL" id="MZMQ01000001">
    <property type="protein sequence ID" value="OQJ64122.1"/>
    <property type="molecule type" value="Genomic_DNA"/>
</dbReference>
<dbReference type="SMART" id="SM01236">
    <property type="entry name" value="Haem_oxygenase_2"/>
    <property type="match status" value="1"/>
</dbReference>
<dbReference type="SUPFAM" id="SSF48613">
    <property type="entry name" value="Heme oxygenase-like"/>
    <property type="match status" value="1"/>
</dbReference>
<protein>
    <recommendedName>
        <fullName evidence="3">Iron-containing redox enzyme family protein</fullName>
    </recommendedName>
</protein>
<dbReference type="InterPro" id="IPR016084">
    <property type="entry name" value="Haem_Oase-like_multi-hlx"/>
</dbReference>
<dbReference type="OrthoDB" id="252872at2"/>
<proteinExistence type="predicted"/>
<dbReference type="Gene3D" id="1.20.910.10">
    <property type="entry name" value="Heme oxygenase-like"/>
    <property type="match status" value="1"/>
</dbReference>
<comment type="caution">
    <text evidence="1">The sequence shown here is derived from an EMBL/GenBank/DDBJ whole genome shotgun (WGS) entry which is preliminary data.</text>
</comment>
<evidence type="ECO:0008006" key="3">
    <source>
        <dbReference type="Google" id="ProtNLM"/>
    </source>
</evidence>
<evidence type="ECO:0000313" key="2">
    <source>
        <dbReference type="Proteomes" id="UP000215316"/>
    </source>
</evidence>
<sequence length="405" mass="42109">MTDVLTAHEAVRTLPLPVPAPRGPLSAALIADLLGAPARTAAPQGAAAADGSARTGTAADALRIAAAPDLAALAAEALAATDDVVRDDDVQLALFCLYELHHAGIAGVDDDREWDPRLLAVRGILEAAFEAALRERVSVPARPEATSGGVAAALFALTAADSGPSLSRFVARKATEEQLREFLTHRSIYTLGEADPHSWAIPRLRGRSKAALVEIQADEYGGGRPERVHATIFGATLRGVGLDDRYGAYLDDVPAITLASSNAMSLFGLHRRLRGAIVGHLAAFEMTSSVPSRLYASGIRRLGFGDDVAWYYDEHVEADAVHEQIAAHDLAGGLVESEPELLDDVLFGAAACLEVEGWVGAHVLASWTAGRSSLRRAPGGPAEEGSVDAVVAGAIPAGAVPADAA</sequence>
<keyword evidence="2" id="KW-1185">Reference proteome</keyword>
<dbReference type="Proteomes" id="UP000215316">
    <property type="component" value="Unassembled WGS sequence"/>
</dbReference>
<gene>
    <name evidence="1" type="ORF">B5P24_14500</name>
</gene>
<evidence type="ECO:0000313" key="1">
    <source>
        <dbReference type="EMBL" id="OQJ64122.1"/>
    </source>
</evidence>
<name>A0A225CQX9_9MICO</name>